<protein>
    <submittedName>
        <fullName evidence="1">Uncharacterized protein</fullName>
    </submittedName>
</protein>
<accession>A0AAE1CV38</accession>
<evidence type="ECO:0000313" key="1">
    <source>
        <dbReference type="EMBL" id="KAK3737972.1"/>
    </source>
</evidence>
<evidence type="ECO:0000313" key="2">
    <source>
        <dbReference type="Proteomes" id="UP001283361"/>
    </source>
</evidence>
<reference evidence="1" key="1">
    <citation type="journal article" date="2023" name="G3 (Bethesda)">
        <title>A reference genome for the long-term kleptoplast-retaining sea slug Elysia crispata morphotype clarki.</title>
        <authorList>
            <person name="Eastman K.E."/>
            <person name="Pendleton A.L."/>
            <person name="Shaikh M.A."/>
            <person name="Suttiyut T."/>
            <person name="Ogas R."/>
            <person name="Tomko P."/>
            <person name="Gavelis G."/>
            <person name="Widhalm J.R."/>
            <person name="Wisecaver J.H."/>
        </authorList>
    </citation>
    <scope>NUCLEOTIDE SEQUENCE</scope>
    <source>
        <strain evidence="1">ECLA1</strain>
    </source>
</reference>
<comment type="caution">
    <text evidence="1">The sequence shown here is derived from an EMBL/GenBank/DDBJ whole genome shotgun (WGS) entry which is preliminary data.</text>
</comment>
<sequence length="157" mass="16532">SAPIAAHAVEVSTVLTLLDSSVTGVSMRSVDETSRRLTAIRAYGQLPNIWVSGLSQSCGFFHFFSLSVFLCFTSLRTVLKVVLVTGCGPAPVNSVASHHSSKPCLAGDHGALDGSVSRAMDPGCPVLDHRLNHLVMGIGVVSPTKPPGDGYWGWITD</sequence>
<name>A0AAE1CV38_9GAST</name>
<proteinExistence type="predicted"/>
<dbReference type="EMBL" id="JAWDGP010006609">
    <property type="protein sequence ID" value="KAK3737972.1"/>
    <property type="molecule type" value="Genomic_DNA"/>
</dbReference>
<gene>
    <name evidence="1" type="ORF">RRG08_012616</name>
</gene>
<dbReference type="AlphaFoldDB" id="A0AAE1CV38"/>
<feature type="non-terminal residue" evidence="1">
    <location>
        <position position="1"/>
    </location>
</feature>
<keyword evidence="2" id="KW-1185">Reference proteome</keyword>
<dbReference type="Proteomes" id="UP001283361">
    <property type="component" value="Unassembled WGS sequence"/>
</dbReference>
<organism evidence="1 2">
    <name type="scientific">Elysia crispata</name>
    <name type="common">lettuce slug</name>
    <dbReference type="NCBI Taxonomy" id="231223"/>
    <lineage>
        <taxon>Eukaryota</taxon>
        <taxon>Metazoa</taxon>
        <taxon>Spiralia</taxon>
        <taxon>Lophotrochozoa</taxon>
        <taxon>Mollusca</taxon>
        <taxon>Gastropoda</taxon>
        <taxon>Heterobranchia</taxon>
        <taxon>Euthyneura</taxon>
        <taxon>Panpulmonata</taxon>
        <taxon>Sacoglossa</taxon>
        <taxon>Placobranchoidea</taxon>
        <taxon>Plakobranchidae</taxon>
        <taxon>Elysia</taxon>
    </lineage>
</organism>